<dbReference type="GO" id="GO:0008843">
    <property type="term" value="F:endochitinase activity"/>
    <property type="evidence" value="ECO:0007669"/>
    <property type="project" value="UniProtKB-EC"/>
</dbReference>
<evidence type="ECO:0000256" key="7">
    <source>
        <dbReference type="ARBA" id="ARBA00023326"/>
    </source>
</evidence>
<dbReference type="PROSITE" id="PS01095">
    <property type="entry name" value="GH18_1"/>
    <property type="match status" value="1"/>
</dbReference>
<keyword evidence="6" id="KW-0326">Glycosidase</keyword>
<gene>
    <name evidence="10" type="ORF">PHISCL_06308</name>
</gene>
<evidence type="ECO:0000256" key="5">
    <source>
        <dbReference type="ARBA" id="ARBA00023277"/>
    </source>
</evidence>
<evidence type="ECO:0000256" key="4">
    <source>
        <dbReference type="ARBA" id="ARBA00023024"/>
    </source>
</evidence>
<dbReference type="InterPro" id="IPR017853">
    <property type="entry name" value="GH"/>
</dbReference>
<evidence type="ECO:0000256" key="2">
    <source>
        <dbReference type="ARBA" id="ARBA00012729"/>
    </source>
</evidence>
<evidence type="ECO:0000313" key="11">
    <source>
        <dbReference type="Proteomes" id="UP000266188"/>
    </source>
</evidence>
<evidence type="ECO:0000256" key="3">
    <source>
        <dbReference type="ARBA" id="ARBA00022801"/>
    </source>
</evidence>
<feature type="region of interest" description="Disordered" evidence="8">
    <location>
        <begin position="191"/>
        <end position="266"/>
    </location>
</feature>
<keyword evidence="7" id="KW-0624">Polysaccharide degradation</keyword>
<dbReference type="STRING" id="2070753.A0A3A2ZWD8"/>
<keyword evidence="11" id="KW-1185">Reference proteome</keyword>
<reference evidence="11" key="1">
    <citation type="submission" date="2017-02" db="EMBL/GenBank/DDBJ databases">
        <authorList>
            <person name="Tafer H."/>
            <person name="Lopandic K."/>
        </authorList>
    </citation>
    <scope>NUCLEOTIDE SEQUENCE [LARGE SCALE GENOMIC DNA]</scope>
    <source>
        <strain evidence="11">CBS 366.77</strain>
    </source>
</reference>
<dbReference type="PANTHER" id="PTHR45708">
    <property type="entry name" value="ENDOCHITINASE"/>
    <property type="match status" value="1"/>
</dbReference>
<comment type="catalytic activity">
    <reaction evidence="1">
        <text>Random endo-hydrolysis of N-acetyl-beta-D-glucosaminide (1-&gt;4)-beta-linkages in chitin and chitodextrins.</text>
        <dbReference type="EC" id="3.2.1.14"/>
    </reaction>
</comment>
<dbReference type="Proteomes" id="UP000266188">
    <property type="component" value="Unassembled WGS sequence"/>
</dbReference>
<evidence type="ECO:0000259" key="9">
    <source>
        <dbReference type="PROSITE" id="PS51910"/>
    </source>
</evidence>
<accession>A0A3A2ZWD8</accession>
<evidence type="ECO:0000256" key="6">
    <source>
        <dbReference type="ARBA" id="ARBA00023295"/>
    </source>
</evidence>
<dbReference type="OrthoDB" id="2425929at2759"/>
<feature type="domain" description="GH18" evidence="9">
    <location>
        <begin position="32"/>
        <end position="401"/>
    </location>
</feature>
<dbReference type="EMBL" id="MVGC01000234">
    <property type="protein sequence ID" value="RJE21351.1"/>
    <property type="molecule type" value="Genomic_DNA"/>
</dbReference>
<dbReference type="GO" id="GO:0005576">
    <property type="term" value="C:extracellular region"/>
    <property type="evidence" value="ECO:0007669"/>
    <property type="project" value="TreeGrafter"/>
</dbReference>
<evidence type="ECO:0000313" key="10">
    <source>
        <dbReference type="EMBL" id="RJE21351.1"/>
    </source>
</evidence>
<dbReference type="PROSITE" id="PS51910">
    <property type="entry name" value="GH18_2"/>
    <property type="match status" value="1"/>
</dbReference>
<keyword evidence="4" id="KW-0146">Chitin degradation</keyword>
<protein>
    <recommendedName>
        <fullName evidence="2">chitinase</fullName>
        <ecNumber evidence="2">3.2.1.14</ecNumber>
    </recommendedName>
</protein>
<evidence type="ECO:0000256" key="1">
    <source>
        <dbReference type="ARBA" id="ARBA00000822"/>
    </source>
</evidence>
<dbReference type="InterPro" id="IPR001223">
    <property type="entry name" value="Glyco_hydro18_cat"/>
</dbReference>
<organism evidence="10 11">
    <name type="scientific">Aspergillus sclerotialis</name>
    <dbReference type="NCBI Taxonomy" id="2070753"/>
    <lineage>
        <taxon>Eukaryota</taxon>
        <taxon>Fungi</taxon>
        <taxon>Dikarya</taxon>
        <taxon>Ascomycota</taxon>
        <taxon>Pezizomycotina</taxon>
        <taxon>Eurotiomycetes</taxon>
        <taxon>Eurotiomycetidae</taxon>
        <taxon>Eurotiales</taxon>
        <taxon>Aspergillaceae</taxon>
        <taxon>Aspergillus</taxon>
        <taxon>Aspergillus subgen. Polypaecilum</taxon>
    </lineage>
</organism>
<feature type="compositionally biased region" description="Low complexity" evidence="8">
    <location>
        <begin position="192"/>
        <end position="226"/>
    </location>
</feature>
<evidence type="ECO:0000256" key="8">
    <source>
        <dbReference type="SAM" id="MobiDB-lite"/>
    </source>
</evidence>
<dbReference type="GO" id="GO:0000272">
    <property type="term" value="P:polysaccharide catabolic process"/>
    <property type="evidence" value="ECO:0007669"/>
    <property type="project" value="UniProtKB-KW"/>
</dbReference>
<dbReference type="PANTHER" id="PTHR45708:SF49">
    <property type="entry name" value="ENDOCHITINASE"/>
    <property type="match status" value="1"/>
</dbReference>
<sequence>MVSFSFKGVLYWTVGFSAVQSVRSFLDTDSSNNMAVYWGQNSGNSEQKPLGFYCDNPHIDVFQLAFMTRVRGQGEVPEIDFANQGNACDIFPGTGLLNCPQIGADIKACQAKGKTILLSIGGATYTEGGFTSAEEATAAAQKVWDVFGPVKPGSNAPRPFGDAVIDGFDFDFESHVSNMVPFANELRKLMDSSAPPQAPNPSASSPASASAFPSAKSSSPVIPPSSKWYTSPPPPAAPVSQGQPSVSSSPSSTSSISTPSQNGQNGKRKYYLTAAPQCVFPDAADHEMLNGAVSFDAIFVQFYNNFCGLNSFVQGTNTQRAFNFDLWDGWAKSASKNKNVKVLIGMPGSPSAAGSGFVPAHVMQEVLEWSKSFSSFGGLMVWDATQAYEVGGLLPSLKSFL</sequence>
<comment type="caution">
    <text evidence="10">The sequence shown here is derived from an EMBL/GenBank/DDBJ whole genome shotgun (WGS) entry which is preliminary data.</text>
</comment>
<keyword evidence="3" id="KW-0378">Hydrolase</keyword>
<keyword evidence="5" id="KW-0119">Carbohydrate metabolism</keyword>
<dbReference type="InterPro" id="IPR050542">
    <property type="entry name" value="Glycosyl_Hydrlase18_Chitinase"/>
</dbReference>
<dbReference type="SUPFAM" id="SSF51445">
    <property type="entry name" value="(Trans)glycosidases"/>
    <property type="match status" value="2"/>
</dbReference>
<dbReference type="GO" id="GO:0006032">
    <property type="term" value="P:chitin catabolic process"/>
    <property type="evidence" value="ECO:0007669"/>
    <property type="project" value="UniProtKB-KW"/>
</dbReference>
<name>A0A3A2ZWD8_9EURO</name>
<dbReference type="InterPro" id="IPR001579">
    <property type="entry name" value="Glyco_hydro_18_chit_AS"/>
</dbReference>
<proteinExistence type="predicted"/>
<dbReference type="AlphaFoldDB" id="A0A3A2ZWD8"/>
<feature type="compositionally biased region" description="Low complexity" evidence="8">
    <location>
        <begin position="238"/>
        <end position="260"/>
    </location>
</feature>
<dbReference type="Gene3D" id="3.20.20.80">
    <property type="entry name" value="Glycosidases"/>
    <property type="match status" value="2"/>
</dbReference>
<dbReference type="EC" id="3.2.1.14" evidence="2"/>